<feature type="transmembrane region" description="Helical" evidence="5">
    <location>
        <begin position="150"/>
        <end position="171"/>
    </location>
</feature>
<keyword evidence="4 5" id="KW-0472">Membrane</keyword>
<proteinExistence type="predicted"/>
<evidence type="ECO:0000256" key="5">
    <source>
        <dbReference type="SAM" id="Phobius"/>
    </source>
</evidence>
<evidence type="ECO:0000256" key="2">
    <source>
        <dbReference type="ARBA" id="ARBA00022692"/>
    </source>
</evidence>
<accession>A0A162MLH5</accession>
<reference evidence="6 7" key="1">
    <citation type="journal article" date="2016" name="Genome Biol. Evol.">
        <title>Divergent and convergent evolution of fungal pathogenicity.</title>
        <authorList>
            <person name="Shang Y."/>
            <person name="Xiao G."/>
            <person name="Zheng P."/>
            <person name="Cen K."/>
            <person name="Zhan S."/>
            <person name="Wang C."/>
        </authorList>
    </citation>
    <scope>NUCLEOTIDE SEQUENCE [LARGE SCALE GENOMIC DNA]</scope>
    <source>
        <strain evidence="6 7">RCEF 264</strain>
    </source>
</reference>
<comment type="caution">
    <text evidence="6">The sequence shown here is derived from an EMBL/GenBank/DDBJ whole genome shotgun (WGS) entry which is preliminary data.</text>
</comment>
<dbReference type="InterPro" id="IPR002293">
    <property type="entry name" value="AA/rel_permease1"/>
</dbReference>
<dbReference type="STRING" id="1081102.A0A162MLH5"/>
<keyword evidence="2 5" id="KW-0812">Transmembrane</keyword>
<keyword evidence="3 5" id="KW-1133">Transmembrane helix</keyword>
<dbReference type="PANTHER" id="PTHR11785">
    <property type="entry name" value="AMINO ACID TRANSPORTER"/>
    <property type="match status" value="1"/>
</dbReference>
<evidence type="ECO:0000256" key="3">
    <source>
        <dbReference type="ARBA" id="ARBA00022989"/>
    </source>
</evidence>
<gene>
    <name evidence="6" type="ORF">SPI_03933</name>
</gene>
<evidence type="ECO:0000313" key="6">
    <source>
        <dbReference type="EMBL" id="OAA63770.1"/>
    </source>
</evidence>
<dbReference type="OrthoDB" id="5982228at2759"/>
<dbReference type="Pfam" id="PF13520">
    <property type="entry name" value="AA_permease_2"/>
    <property type="match status" value="2"/>
</dbReference>
<dbReference type="AlphaFoldDB" id="A0A162MLH5"/>
<feature type="transmembrane region" description="Helical" evidence="5">
    <location>
        <begin position="48"/>
        <end position="71"/>
    </location>
</feature>
<name>A0A162MLH5_9HYPO</name>
<dbReference type="Gene3D" id="1.20.1740.10">
    <property type="entry name" value="Amino acid/polyamine transporter I"/>
    <property type="match status" value="1"/>
</dbReference>
<feature type="transmembrane region" description="Helical" evidence="5">
    <location>
        <begin position="221"/>
        <end position="239"/>
    </location>
</feature>
<dbReference type="GO" id="GO:0015179">
    <property type="term" value="F:L-amino acid transmembrane transporter activity"/>
    <property type="evidence" value="ECO:0007669"/>
    <property type="project" value="TreeGrafter"/>
</dbReference>
<feature type="transmembrane region" description="Helical" evidence="5">
    <location>
        <begin position="183"/>
        <end position="201"/>
    </location>
</feature>
<dbReference type="GO" id="GO:0016020">
    <property type="term" value="C:membrane"/>
    <property type="evidence" value="ECO:0007669"/>
    <property type="project" value="UniProtKB-SubCell"/>
</dbReference>
<dbReference type="PANTHER" id="PTHR11785:SF353">
    <property type="entry name" value="METHIONINE TRANSPORTER (EUROFUNG)"/>
    <property type="match status" value="1"/>
</dbReference>
<feature type="transmembrane region" description="Helical" evidence="5">
    <location>
        <begin position="251"/>
        <end position="276"/>
    </location>
</feature>
<dbReference type="InterPro" id="IPR050598">
    <property type="entry name" value="AminoAcid_Transporter"/>
</dbReference>
<evidence type="ECO:0000256" key="1">
    <source>
        <dbReference type="ARBA" id="ARBA00004141"/>
    </source>
</evidence>
<dbReference type="EMBL" id="AZHD01000005">
    <property type="protein sequence ID" value="OAA63770.1"/>
    <property type="molecule type" value="Genomic_DNA"/>
</dbReference>
<dbReference type="Proteomes" id="UP000076874">
    <property type="component" value="Unassembled WGS sequence"/>
</dbReference>
<evidence type="ECO:0000313" key="7">
    <source>
        <dbReference type="Proteomes" id="UP000076874"/>
    </source>
</evidence>
<protein>
    <submittedName>
        <fullName evidence="6">High-affinity methionine permease</fullName>
    </submittedName>
</protein>
<organism evidence="6 7">
    <name type="scientific">Niveomyces insectorum RCEF 264</name>
    <dbReference type="NCBI Taxonomy" id="1081102"/>
    <lineage>
        <taxon>Eukaryota</taxon>
        <taxon>Fungi</taxon>
        <taxon>Dikarya</taxon>
        <taxon>Ascomycota</taxon>
        <taxon>Pezizomycotina</taxon>
        <taxon>Sordariomycetes</taxon>
        <taxon>Hypocreomycetidae</taxon>
        <taxon>Hypocreales</taxon>
        <taxon>Cordycipitaceae</taxon>
        <taxon>Niveomyces</taxon>
    </lineage>
</organism>
<comment type="subcellular location">
    <subcellularLocation>
        <location evidence="1">Membrane</location>
        <topology evidence="1">Multi-pass membrane protein</topology>
    </subcellularLocation>
</comment>
<evidence type="ECO:0000256" key="4">
    <source>
        <dbReference type="ARBA" id="ARBA00023136"/>
    </source>
</evidence>
<sequence>MSTNSSPQGGSTGRDSNSIEYVEEKGGNDALPTYQEATGAPVEVSSPLGYGVGAFTIVFMNINMMIGTGIYSTLLANYLFATSGHTGTDWQVKGVAIAGYTVVTICTGSAGAYGLTNALYRITFSYGGYNNAFNVVNEVKNPVKQLKRNAFAALFAVYVIYMFTNVAWFSAASALGQSLSDLAIYPSAVFNVTLAVGLYILRWRRNKAKLPRPEFRAWDPVVIFNILTQLYLFVMPWYPPKHGGADVSFWYGTYIVTGLGILGLCGIYYWVWAVLLPKWKGYKLRQEVLELGNGAQAHRITRVSQSELAEWDAVHDATGRLKQAIIVSQHFDASGKVQDTAFQKTEKVA</sequence>
<keyword evidence="7" id="KW-1185">Reference proteome</keyword>